<dbReference type="GO" id="GO:0016887">
    <property type="term" value="F:ATP hydrolysis activity"/>
    <property type="evidence" value="ECO:0007669"/>
    <property type="project" value="InterPro"/>
</dbReference>
<evidence type="ECO:0000259" key="4">
    <source>
        <dbReference type="PROSITE" id="PS50893"/>
    </source>
</evidence>
<protein>
    <submittedName>
        <fullName evidence="5">ABC transporter ATP-binding protein</fullName>
    </submittedName>
</protein>
<dbReference type="InterPro" id="IPR050166">
    <property type="entry name" value="ABC_transporter_ATP-bind"/>
</dbReference>
<dbReference type="PROSITE" id="PS50893">
    <property type="entry name" value="ABC_TRANSPORTER_2"/>
    <property type="match status" value="1"/>
</dbReference>
<dbReference type="Pfam" id="PF00005">
    <property type="entry name" value="ABC_tran"/>
    <property type="match status" value="1"/>
</dbReference>
<dbReference type="AlphaFoldDB" id="A0A929B5F5"/>
<name>A0A929B5F5_9PSEU</name>
<evidence type="ECO:0000256" key="2">
    <source>
        <dbReference type="ARBA" id="ARBA00022741"/>
    </source>
</evidence>
<gene>
    <name evidence="5" type="ORF">IQ251_03545</name>
</gene>
<reference evidence="5" key="1">
    <citation type="submission" date="2020-10" db="EMBL/GenBank/DDBJ databases">
        <title>Diversity and distribution of actinomycetes associated with coral in the coast of Hainan.</title>
        <authorList>
            <person name="Li F."/>
        </authorList>
    </citation>
    <scope>NUCLEOTIDE SEQUENCE</scope>
    <source>
        <strain evidence="5">HNM0983</strain>
    </source>
</reference>
<dbReference type="EMBL" id="JADEYC010000005">
    <property type="protein sequence ID" value="MBE9373517.1"/>
    <property type="molecule type" value="Genomic_DNA"/>
</dbReference>
<dbReference type="PANTHER" id="PTHR42788:SF13">
    <property type="entry name" value="ALIPHATIC SULFONATES IMPORT ATP-BINDING PROTEIN SSUB"/>
    <property type="match status" value="1"/>
</dbReference>
<dbReference type="InterPro" id="IPR027417">
    <property type="entry name" value="P-loop_NTPase"/>
</dbReference>
<dbReference type="InterPro" id="IPR003593">
    <property type="entry name" value="AAA+_ATPase"/>
</dbReference>
<evidence type="ECO:0000256" key="3">
    <source>
        <dbReference type="ARBA" id="ARBA00022840"/>
    </source>
</evidence>
<proteinExistence type="predicted"/>
<dbReference type="SMART" id="SM00382">
    <property type="entry name" value="AAA"/>
    <property type="match status" value="1"/>
</dbReference>
<keyword evidence="1" id="KW-0813">Transport</keyword>
<keyword evidence="2" id="KW-0547">Nucleotide-binding</keyword>
<evidence type="ECO:0000256" key="1">
    <source>
        <dbReference type="ARBA" id="ARBA00022448"/>
    </source>
</evidence>
<evidence type="ECO:0000313" key="5">
    <source>
        <dbReference type="EMBL" id="MBE9373517.1"/>
    </source>
</evidence>
<evidence type="ECO:0000313" key="6">
    <source>
        <dbReference type="Proteomes" id="UP000598360"/>
    </source>
</evidence>
<keyword evidence="3 5" id="KW-0067">ATP-binding</keyword>
<dbReference type="PROSITE" id="PS00211">
    <property type="entry name" value="ABC_TRANSPORTER_1"/>
    <property type="match status" value="1"/>
</dbReference>
<dbReference type="RefSeq" id="WP_193926949.1">
    <property type="nucleotide sequence ID" value="NZ_JADEYC010000005.1"/>
</dbReference>
<dbReference type="InterPro" id="IPR017871">
    <property type="entry name" value="ABC_transporter-like_CS"/>
</dbReference>
<dbReference type="Gene3D" id="3.40.50.300">
    <property type="entry name" value="P-loop containing nucleotide triphosphate hydrolases"/>
    <property type="match status" value="1"/>
</dbReference>
<dbReference type="InterPro" id="IPR003439">
    <property type="entry name" value="ABC_transporter-like_ATP-bd"/>
</dbReference>
<dbReference type="Proteomes" id="UP000598360">
    <property type="component" value="Unassembled WGS sequence"/>
</dbReference>
<sequence>MTAFVDVDRVTKSFPAAGGPVQAVAEMTFQLHRGEFLAIVGPSGCGKSTLLTAAAGLTAPTSGQIRIAGEPVDGPHTALGMVFQNPELLPWRTALDNVLLQAEIRKLPKVPYRDAAARLLQQVGLGGFEQHYPDELSGGMAQRVALCRALLHDPELLLLDEPFGALDALTRDRIQLDLQRLWLARRKTVAFVTHSIDEAVFLADRVLVFSPRPAGIAADIDIGFDRPRRPEIRATPEFAALVGRIRDVFARLGVFGADPDDEPAADAARGGDQA</sequence>
<keyword evidence="6" id="KW-1185">Reference proteome</keyword>
<dbReference type="SUPFAM" id="SSF52540">
    <property type="entry name" value="P-loop containing nucleoside triphosphate hydrolases"/>
    <property type="match status" value="1"/>
</dbReference>
<dbReference type="GO" id="GO:0005524">
    <property type="term" value="F:ATP binding"/>
    <property type="evidence" value="ECO:0007669"/>
    <property type="project" value="UniProtKB-KW"/>
</dbReference>
<feature type="domain" description="ABC transporter" evidence="4">
    <location>
        <begin position="5"/>
        <end position="236"/>
    </location>
</feature>
<comment type="caution">
    <text evidence="5">The sequence shown here is derived from an EMBL/GenBank/DDBJ whole genome shotgun (WGS) entry which is preliminary data.</text>
</comment>
<dbReference type="CDD" id="cd03293">
    <property type="entry name" value="ABC_NrtD_SsuB_transporters"/>
    <property type="match status" value="1"/>
</dbReference>
<dbReference type="PANTHER" id="PTHR42788">
    <property type="entry name" value="TAURINE IMPORT ATP-BINDING PROTEIN-RELATED"/>
    <property type="match status" value="1"/>
</dbReference>
<organism evidence="5 6">
    <name type="scientific">Saccharopolyspora montiporae</name>
    <dbReference type="NCBI Taxonomy" id="2781240"/>
    <lineage>
        <taxon>Bacteria</taxon>
        <taxon>Bacillati</taxon>
        <taxon>Actinomycetota</taxon>
        <taxon>Actinomycetes</taxon>
        <taxon>Pseudonocardiales</taxon>
        <taxon>Pseudonocardiaceae</taxon>
        <taxon>Saccharopolyspora</taxon>
    </lineage>
</organism>
<accession>A0A929B5F5</accession>